<dbReference type="InParanoid" id="D3BRT0"/>
<dbReference type="AlphaFoldDB" id="D3BRT0"/>
<protein>
    <submittedName>
        <fullName evidence="1">Uncharacterized protein</fullName>
    </submittedName>
</protein>
<evidence type="ECO:0000313" key="1">
    <source>
        <dbReference type="EMBL" id="EFA76112.1"/>
    </source>
</evidence>
<dbReference type="RefSeq" id="XP_020428246.1">
    <property type="nucleotide sequence ID" value="XM_020581459.1"/>
</dbReference>
<evidence type="ECO:0000313" key="2">
    <source>
        <dbReference type="Proteomes" id="UP000001396"/>
    </source>
</evidence>
<dbReference type="InterPro" id="IPR010775">
    <property type="entry name" value="DUF1365"/>
</dbReference>
<dbReference type="Proteomes" id="UP000001396">
    <property type="component" value="Unassembled WGS sequence"/>
</dbReference>
<dbReference type="Pfam" id="PF07103">
    <property type="entry name" value="DUF1365"/>
    <property type="match status" value="1"/>
</dbReference>
<keyword evidence="2" id="KW-1185">Reference proteome</keyword>
<dbReference type="GeneID" id="31366160"/>
<dbReference type="PANTHER" id="PTHR33973:SF4">
    <property type="entry name" value="OS07G0153300 PROTEIN"/>
    <property type="match status" value="1"/>
</dbReference>
<gene>
    <name evidence="1" type="ORF">PPL_10691</name>
</gene>
<dbReference type="EMBL" id="ADBJ01000050">
    <property type="protein sequence ID" value="EFA76112.1"/>
    <property type="molecule type" value="Genomic_DNA"/>
</dbReference>
<reference evidence="1 2" key="1">
    <citation type="journal article" date="2011" name="Genome Res.">
        <title>Phylogeny-wide analysis of social amoeba genomes highlights ancient origins for complex intercellular communication.</title>
        <authorList>
            <person name="Heidel A.J."/>
            <person name="Lawal H.M."/>
            <person name="Felder M."/>
            <person name="Schilde C."/>
            <person name="Helps N.R."/>
            <person name="Tunggal B."/>
            <person name="Rivero F."/>
            <person name="John U."/>
            <person name="Schleicher M."/>
            <person name="Eichinger L."/>
            <person name="Platzer M."/>
            <person name="Noegel A.A."/>
            <person name="Schaap P."/>
            <person name="Gloeckner G."/>
        </authorList>
    </citation>
    <scope>NUCLEOTIDE SEQUENCE [LARGE SCALE GENOMIC DNA]</scope>
    <source>
        <strain evidence="2">ATCC 26659 / Pp 5 / PN500</strain>
    </source>
</reference>
<dbReference type="PANTHER" id="PTHR33973">
    <property type="entry name" value="OS07G0153300 PROTEIN"/>
    <property type="match status" value="1"/>
</dbReference>
<organism evidence="1 2">
    <name type="scientific">Heterostelium pallidum (strain ATCC 26659 / Pp 5 / PN500)</name>
    <name type="common">Cellular slime mold</name>
    <name type="synonym">Polysphondylium pallidum</name>
    <dbReference type="NCBI Taxonomy" id="670386"/>
    <lineage>
        <taxon>Eukaryota</taxon>
        <taxon>Amoebozoa</taxon>
        <taxon>Evosea</taxon>
        <taxon>Eumycetozoa</taxon>
        <taxon>Dictyostelia</taxon>
        <taxon>Acytosteliales</taxon>
        <taxon>Acytosteliaceae</taxon>
        <taxon>Heterostelium</taxon>
    </lineage>
</organism>
<accession>D3BRT0</accession>
<comment type="caution">
    <text evidence="1">The sequence shown here is derived from an EMBL/GenBank/DDBJ whole genome shotgun (WGS) entry which is preliminary data.</text>
</comment>
<sequence>MMQKSSLKSRYYTAKVTHSRLFPIKHSFLYDIFYFIVDLDELESGQLNSSCFGHNSLRPFSIDDTDYMGKEKRNIKSKRALCYRSSLRLTILLVRHISISHVPPPETNKRLILPSTMSHTSLLPNKTKIFMSVLSIHSMDRTSFASLTFAPALTLESTCCPT</sequence>
<proteinExistence type="predicted"/>
<name>D3BRT0_HETP5</name>